<feature type="transmembrane region" description="Helical" evidence="9">
    <location>
        <begin position="805"/>
        <end position="823"/>
    </location>
</feature>
<keyword evidence="5 9" id="KW-0812">Transmembrane</keyword>
<dbReference type="GO" id="GO:0006506">
    <property type="term" value="P:GPI anchor biosynthetic process"/>
    <property type="evidence" value="ECO:0007669"/>
    <property type="project" value="UniProtKB-UniPathway"/>
</dbReference>
<evidence type="ECO:0000256" key="6">
    <source>
        <dbReference type="ARBA" id="ARBA00022989"/>
    </source>
</evidence>
<comment type="caution">
    <text evidence="10">The sequence shown here is derived from an EMBL/GenBank/DDBJ whole genome shotgun (WGS) entry which is preliminary data.</text>
</comment>
<dbReference type="EMBL" id="NAJO01000065">
    <property type="protein sequence ID" value="OQN96488.1"/>
    <property type="molecule type" value="Genomic_DNA"/>
</dbReference>
<dbReference type="Pfam" id="PF06432">
    <property type="entry name" value="GPI2"/>
    <property type="match status" value="1"/>
</dbReference>
<gene>
    <name evidence="10" type="ORF">B0A48_17061</name>
</gene>
<protein>
    <submittedName>
        <fullName evidence="10">Uncharacterized protein</fullName>
    </submittedName>
</protein>
<proteinExistence type="inferred from homology"/>
<keyword evidence="11" id="KW-1185">Reference proteome</keyword>
<evidence type="ECO:0000256" key="4">
    <source>
        <dbReference type="ARBA" id="ARBA00022502"/>
    </source>
</evidence>
<dbReference type="AlphaFoldDB" id="A0A1V8SBC3"/>
<dbReference type="InterPro" id="IPR009450">
    <property type="entry name" value="Plno_GlcNAc_GPI2"/>
</dbReference>
<evidence type="ECO:0000256" key="5">
    <source>
        <dbReference type="ARBA" id="ARBA00022692"/>
    </source>
</evidence>
<dbReference type="InParanoid" id="A0A1V8SBC3"/>
<comment type="subcellular location">
    <subcellularLocation>
        <location evidence="1">Membrane</location>
        <topology evidence="1">Multi-pass membrane protein</topology>
    </subcellularLocation>
</comment>
<dbReference type="UniPathway" id="UPA00196"/>
<evidence type="ECO:0000313" key="11">
    <source>
        <dbReference type="Proteomes" id="UP000192596"/>
    </source>
</evidence>
<comment type="similarity">
    <text evidence="3">Belongs to the PIGC family.</text>
</comment>
<reference evidence="11" key="1">
    <citation type="submission" date="2017-03" db="EMBL/GenBank/DDBJ databases">
        <title>Genomes of endolithic fungi from Antarctica.</title>
        <authorList>
            <person name="Coleine C."/>
            <person name="Masonjones S."/>
            <person name="Stajich J.E."/>
        </authorList>
    </citation>
    <scope>NUCLEOTIDE SEQUENCE [LARGE SCALE GENOMIC DNA]</scope>
    <source>
        <strain evidence="11">CCFEE 5527</strain>
    </source>
</reference>
<name>A0A1V8SBC3_9PEZI</name>
<dbReference type="GO" id="GO:0000506">
    <property type="term" value="C:glycosylphosphatidylinositol-N-acetylglucosaminyltransferase (GPI-GnT) complex"/>
    <property type="evidence" value="ECO:0007669"/>
    <property type="project" value="TreeGrafter"/>
</dbReference>
<keyword evidence="4" id="KW-0337">GPI-anchor biosynthesis</keyword>
<feature type="region of interest" description="Disordered" evidence="8">
    <location>
        <begin position="648"/>
        <end position="700"/>
    </location>
</feature>
<keyword evidence="6 9" id="KW-1133">Transmembrane helix</keyword>
<accession>A0A1V8SBC3</accession>
<feature type="transmembrane region" description="Helical" evidence="9">
    <location>
        <begin position="861"/>
        <end position="887"/>
    </location>
</feature>
<evidence type="ECO:0000256" key="3">
    <source>
        <dbReference type="ARBA" id="ARBA00008321"/>
    </source>
</evidence>
<sequence>MAAIFASPDIAAIVAAFPPPAPTRGQVTLLRSASGERLLNSEMILERLDRLLRSSEHRVSINSLPSALGLRQVDITSLLSTHETRLHYSNDRSHLIPRTEVRHLLVDLGQICQRQFVDLAKWSQDRDVSPELTDGFDMPSHAGDDRVRYLFHQHVLLQAIETVAQEFERARPEKCDLTRLLPNLPRSILERIAAGFTLGDSMRASIESSRAGVVLVPAEWHEHMQQRKRDLVRARLERVVKALTQAGFATVDEEDEREDDDEIVHRLSTNEDARVALRLTTFRTTEHLVVMRQDLLNEATRLITASVKTLINEQWASKEVEPSSRISILSIMTTMERLKMLSEYHAIDTNSEIAQEFGANHGHEYSVEITRDLCTIILESPQRKALVDKTATSIIDTLMREEQATFSTIAQDTILSPLQLHETGLTYIQDETLRDRNGTLALQLILKDHVRPALAQIKERCLCHDRRRVKDLQPFSSAIADGSITLDSLNATVKTLQKKQSIPSPTTKQLHDVQVQVLQKANKALTPNKSRDSDILQHFLWVQFAHHVAYFTPERQPALFVSGGKDTTRMIKALKALAPDSEGVRRGESFCEGLKKGTAGTMEGAGTVGGWGVGEWWESSARGKEGGASPAIGLGLVGDFATNGAMNQDDLSPTLDALPGTSTAPPSRTHSRHPSTTSPTLSPDTSLPSPDYSTWTPPPTHPRLQTLRSATLIYFSLLGLSPLLKSLTLSTSSDSIWALAAWLITLNVFTFDYSSPSPTPVHHSLDLEGPAGAAGEGKTYPASLSTNAALMASTVLASRLPSTTHVFSLTLFSISIFGLFPVFRRSLRTHSPKLHNYLTLLLVLTASASLGLVVGGETSGWGSAVGGMVLGSVCVAGAMGGAGWWLIGLQRFKNEIRGPWDPARPRIGRGAWE</sequence>
<dbReference type="OrthoDB" id="196709at2759"/>
<comment type="pathway">
    <text evidence="2">Glycolipid biosynthesis; glycosylphosphatidylinositol-anchor biosynthesis.</text>
</comment>
<organism evidence="10 11">
    <name type="scientific">Cryoendolithus antarcticus</name>
    <dbReference type="NCBI Taxonomy" id="1507870"/>
    <lineage>
        <taxon>Eukaryota</taxon>
        <taxon>Fungi</taxon>
        <taxon>Dikarya</taxon>
        <taxon>Ascomycota</taxon>
        <taxon>Pezizomycotina</taxon>
        <taxon>Dothideomycetes</taxon>
        <taxon>Dothideomycetidae</taxon>
        <taxon>Cladosporiales</taxon>
        <taxon>Cladosporiaceae</taxon>
        <taxon>Cryoendolithus</taxon>
    </lineage>
</organism>
<dbReference type="Proteomes" id="UP000192596">
    <property type="component" value="Unassembled WGS sequence"/>
</dbReference>
<evidence type="ECO:0000256" key="8">
    <source>
        <dbReference type="SAM" id="MobiDB-lite"/>
    </source>
</evidence>
<evidence type="ECO:0000256" key="1">
    <source>
        <dbReference type="ARBA" id="ARBA00004141"/>
    </source>
</evidence>
<dbReference type="STRING" id="1507870.A0A1V8SBC3"/>
<dbReference type="PANTHER" id="PTHR12982:SF0">
    <property type="entry name" value="PHOSPHATIDYLINOSITOL N-ACETYLGLUCOSAMINYLTRANSFERASE SUBUNIT C"/>
    <property type="match status" value="1"/>
</dbReference>
<feature type="transmembrane region" description="Helical" evidence="9">
    <location>
        <begin position="835"/>
        <end position="855"/>
    </location>
</feature>
<evidence type="ECO:0000313" key="10">
    <source>
        <dbReference type="EMBL" id="OQN96488.1"/>
    </source>
</evidence>
<feature type="compositionally biased region" description="Low complexity" evidence="8">
    <location>
        <begin position="674"/>
        <end position="691"/>
    </location>
</feature>
<evidence type="ECO:0000256" key="7">
    <source>
        <dbReference type="ARBA" id="ARBA00023136"/>
    </source>
</evidence>
<keyword evidence="7 9" id="KW-0472">Membrane</keyword>
<evidence type="ECO:0000256" key="2">
    <source>
        <dbReference type="ARBA" id="ARBA00004687"/>
    </source>
</evidence>
<evidence type="ECO:0000256" key="9">
    <source>
        <dbReference type="SAM" id="Phobius"/>
    </source>
</evidence>
<dbReference type="PANTHER" id="PTHR12982">
    <property type="entry name" value="PHOSPHATIDYLINOSITOL GLYCAN, CLASS C"/>
    <property type="match status" value="1"/>
</dbReference>